<dbReference type="SMART" id="SM00849">
    <property type="entry name" value="Lactamase_B"/>
    <property type="match status" value="1"/>
</dbReference>
<dbReference type="CDD" id="cd07719">
    <property type="entry name" value="arylsulfatase_AtsA-like_MBL-fold"/>
    <property type="match status" value="1"/>
</dbReference>
<gene>
    <name evidence="5" type="ORF">V3330_09225</name>
</gene>
<feature type="region of interest" description="Disordered" evidence="2">
    <location>
        <begin position="244"/>
        <end position="269"/>
    </location>
</feature>
<protein>
    <submittedName>
        <fullName evidence="5">MBL fold metallo-hydrolase</fullName>
    </submittedName>
</protein>
<name>A0AAW9R8R4_9GAMM</name>
<accession>A0AAW9R8R4</accession>
<evidence type="ECO:0000256" key="2">
    <source>
        <dbReference type="SAM" id="MobiDB-lite"/>
    </source>
</evidence>
<evidence type="ECO:0000259" key="4">
    <source>
        <dbReference type="SMART" id="SM00849"/>
    </source>
</evidence>
<dbReference type="Pfam" id="PF23023">
    <property type="entry name" value="Anti-Pycsar_Apyc1"/>
    <property type="match status" value="1"/>
</dbReference>
<proteinExistence type="predicted"/>
<dbReference type="Gene3D" id="3.60.15.10">
    <property type="entry name" value="Ribonuclease Z/Hydroxyacylglutathione hydrolase-like"/>
    <property type="match status" value="1"/>
</dbReference>
<keyword evidence="3" id="KW-0732">Signal</keyword>
<dbReference type="PANTHER" id="PTHR46018">
    <property type="entry name" value="ZINC PHOSPHODIESTERASE ELAC PROTEIN 1"/>
    <property type="match status" value="1"/>
</dbReference>
<keyword evidence="6" id="KW-1185">Reference proteome</keyword>
<dbReference type="InterPro" id="IPR044094">
    <property type="entry name" value="AtsA-like_MBL-fold"/>
</dbReference>
<reference evidence="5 6" key="1">
    <citation type="submission" date="2024-02" db="EMBL/GenBank/DDBJ databases">
        <title>A novel Wenzhouxiangellaceae bacterium, isolated from coastal sediments.</title>
        <authorList>
            <person name="Du Z.-J."/>
            <person name="Ye Y.-Q."/>
            <person name="Zhang X.-Y."/>
        </authorList>
    </citation>
    <scope>NUCLEOTIDE SEQUENCE [LARGE SCALE GENOMIC DNA]</scope>
    <source>
        <strain evidence="5 6">CH-27</strain>
    </source>
</reference>
<evidence type="ECO:0000313" key="6">
    <source>
        <dbReference type="Proteomes" id="UP001359886"/>
    </source>
</evidence>
<evidence type="ECO:0000256" key="3">
    <source>
        <dbReference type="SAM" id="SignalP"/>
    </source>
</evidence>
<dbReference type="EMBL" id="JAZHOG010000005">
    <property type="protein sequence ID" value="MEJ8567805.1"/>
    <property type="molecule type" value="Genomic_DNA"/>
</dbReference>
<dbReference type="InterPro" id="IPR001279">
    <property type="entry name" value="Metallo-B-lactamas"/>
</dbReference>
<evidence type="ECO:0000313" key="5">
    <source>
        <dbReference type="EMBL" id="MEJ8567805.1"/>
    </source>
</evidence>
<dbReference type="PANTHER" id="PTHR46018:SF2">
    <property type="entry name" value="ZINC PHOSPHODIESTERASE ELAC PROTEIN 1"/>
    <property type="match status" value="1"/>
</dbReference>
<dbReference type="InterPro" id="IPR036866">
    <property type="entry name" value="RibonucZ/Hydroxyglut_hydro"/>
</dbReference>
<evidence type="ECO:0000256" key="1">
    <source>
        <dbReference type="ARBA" id="ARBA00022801"/>
    </source>
</evidence>
<comment type="caution">
    <text evidence="5">The sequence shown here is derived from an EMBL/GenBank/DDBJ whole genome shotgun (WGS) entry which is preliminary data.</text>
</comment>
<dbReference type="GO" id="GO:0042781">
    <property type="term" value="F:3'-tRNA processing endoribonuclease activity"/>
    <property type="evidence" value="ECO:0007669"/>
    <property type="project" value="TreeGrafter"/>
</dbReference>
<feature type="chain" id="PRO_5043353702" evidence="3">
    <location>
        <begin position="20"/>
        <end position="342"/>
    </location>
</feature>
<dbReference type="AlphaFoldDB" id="A0AAW9R8R4"/>
<dbReference type="RefSeq" id="WP_354695128.1">
    <property type="nucleotide sequence ID" value="NZ_JAZHOG010000005.1"/>
</dbReference>
<feature type="signal peptide" evidence="3">
    <location>
        <begin position="1"/>
        <end position="19"/>
    </location>
</feature>
<feature type="domain" description="Metallo-beta-lactamase" evidence="4">
    <location>
        <begin position="47"/>
        <end position="244"/>
    </location>
</feature>
<dbReference type="Proteomes" id="UP001359886">
    <property type="component" value="Unassembled WGS sequence"/>
</dbReference>
<feature type="compositionally biased region" description="Basic and acidic residues" evidence="2">
    <location>
        <begin position="246"/>
        <end position="259"/>
    </location>
</feature>
<organism evidence="5 6">
    <name type="scientific">Elongatibacter sediminis</name>
    <dbReference type="NCBI Taxonomy" id="3119006"/>
    <lineage>
        <taxon>Bacteria</taxon>
        <taxon>Pseudomonadati</taxon>
        <taxon>Pseudomonadota</taxon>
        <taxon>Gammaproteobacteria</taxon>
        <taxon>Chromatiales</taxon>
        <taxon>Wenzhouxiangellaceae</taxon>
        <taxon>Elongatibacter</taxon>
    </lineage>
</organism>
<dbReference type="SUPFAM" id="SSF56281">
    <property type="entry name" value="Metallo-hydrolase/oxidoreductase"/>
    <property type="match status" value="1"/>
</dbReference>
<sequence length="342" mass="36933">MTWRICAGLLFVLSGTVFAEVSDGPYATGMHVVMTGTGSAMPDPERAGASVAVTIDGTILQFDFGRGVMEGQIQAGINPLDVDYGFLTHHHFDHVASYDYFLYATWIAGRQSVMGIYGPSGTEALHEGALRGMHASDYRFVQFIVDKWPPDQKVKPMYEPPFDVHDSGAGTVLETDSFKVTAISSPHYPYDAESLAYRVDSRHGSVVISGDTGPSEQMVELARGADILIHELTKPDPGMLSGGKFASKEFQKPDKDRPQTGHTAPSELGDMATRAGVKMLVGYHVNPLTGSKAMLDMMALYTGGNPGEQVWSEVIHAVKTAYEGPFVLADDGMVFTVNSGED</sequence>
<keyword evidence="1" id="KW-0378">Hydrolase</keyword>